<dbReference type="AlphaFoldDB" id="A0A840PAC8"/>
<name>A0A840PAC8_9ACTN</name>
<gene>
    <name evidence="1" type="ORF">HNP84_005703</name>
</gene>
<dbReference type="Gene3D" id="1.10.1780.10">
    <property type="entry name" value="Clp, N-terminal domain"/>
    <property type="match status" value="1"/>
</dbReference>
<dbReference type="Proteomes" id="UP000578449">
    <property type="component" value="Unassembled WGS sequence"/>
</dbReference>
<dbReference type="EMBL" id="JACHGN010000012">
    <property type="protein sequence ID" value="MBB5135959.1"/>
    <property type="molecule type" value="Genomic_DNA"/>
</dbReference>
<sequence length="138" mass="14588">MVWVVCGEGVALRVVTPGGEFATPGGYGAEGHVHQEFLPLPDFDCQAEPAPPACREISVFERFDDRARCAVVAAQDEARRLGQAEIDSQAAIDSDHLLPGVFAAERARPRASCWTTAWTPGGHAAGSLRRGSSTPSSA</sequence>
<keyword evidence="2" id="KW-1185">Reference proteome</keyword>
<evidence type="ECO:0000313" key="2">
    <source>
        <dbReference type="Proteomes" id="UP000578449"/>
    </source>
</evidence>
<accession>A0A840PAC8</accession>
<organism evidence="1 2">
    <name type="scientific">Thermocatellispora tengchongensis</name>
    <dbReference type="NCBI Taxonomy" id="1073253"/>
    <lineage>
        <taxon>Bacteria</taxon>
        <taxon>Bacillati</taxon>
        <taxon>Actinomycetota</taxon>
        <taxon>Actinomycetes</taxon>
        <taxon>Streptosporangiales</taxon>
        <taxon>Streptosporangiaceae</taxon>
        <taxon>Thermocatellispora</taxon>
    </lineage>
</organism>
<dbReference type="InterPro" id="IPR036628">
    <property type="entry name" value="Clp_N_dom_sf"/>
</dbReference>
<dbReference type="RefSeq" id="WP_185052868.1">
    <property type="nucleotide sequence ID" value="NZ_BAABIX010000024.1"/>
</dbReference>
<comment type="caution">
    <text evidence="1">The sequence shown here is derived from an EMBL/GenBank/DDBJ whole genome shotgun (WGS) entry which is preliminary data.</text>
</comment>
<proteinExistence type="predicted"/>
<evidence type="ECO:0000313" key="1">
    <source>
        <dbReference type="EMBL" id="MBB5135959.1"/>
    </source>
</evidence>
<reference evidence="1 2" key="1">
    <citation type="submission" date="2020-08" db="EMBL/GenBank/DDBJ databases">
        <title>Genomic Encyclopedia of Type Strains, Phase IV (KMG-IV): sequencing the most valuable type-strain genomes for metagenomic binning, comparative biology and taxonomic classification.</title>
        <authorList>
            <person name="Goeker M."/>
        </authorList>
    </citation>
    <scope>NUCLEOTIDE SEQUENCE [LARGE SCALE GENOMIC DNA]</scope>
    <source>
        <strain evidence="1 2">DSM 45615</strain>
    </source>
</reference>
<protein>
    <submittedName>
        <fullName evidence="1">Uncharacterized protein</fullName>
    </submittedName>
</protein>